<dbReference type="Pfam" id="PF00027">
    <property type="entry name" value="cNMP_binding"/>
    <property type="match status" value="1"/>
</dbReference>
<dbReference type="InterPro" id="IPR014710">
    <property type="entry name" value="RmlC-like_jellyroll"/>
</dbReference>
<gene>
    <name evidence="6" type="primary">fnr</name>
    <name evidence="6" type="ORF">Vlu01_05700</name>
</gene>
<dbReference type="SUPFAM" id="SSF51206">
    <property type="entry name" value="cAMP-binding domain-like"/>
    <property type="match status" value="1"/>
</dbReference>
<organism evidence="6 7">
    <name type="scientific">Micromonospora lutea</name>
    <dbReference type="NCBI Taxonomy" id="419825"/>
    <lineage>
        <taxon>Bacteria</taxon>
        <taxon>Bacillati</taxon>
        <taxon>Actinomycetota</taxon>
        <taxon>Actinomycetes</taxon>
        <taxon>Micromonosporales</taxon>
        <taxon>Micromonosporaceae</taxon>
        <taxon>Micromonospora</taxon>
    </lineage>
</organism>
<dbReference type="PROSITE" id="PS50042">
    <property type="entry name" value="CNMP_BINDING_3"/>
    <property type="match status" value="1"/>
</dbReference>
<dbReference type="SUPFAM" id="SSF46785">
    <property type="entry name" value="Winged helix' DNA-binding domain"/>
    <property type="match status" value="1"/>
</dbReference>
<feature type="domain" description="Cyclic nucleotide-binding" evidence="4">
    <location>
        <begin position="5"/>
        <end position="125"/>
    </location>
</feature>
<dbReference type="CDD" id="cd00038">
    <property type="entry name" value="CAP_ED"/>
    <property type="match status" value="1"/>
</dbReference>
<dbReference type="InterPro" id="IPR050397">
    <property type="entry name" value="Env_Response_Regulators"/>
</dbReference>
<comment type="caution">
    <text evidence="6">The sequence shown here is derived from an EMBL/GenBank/DDBJ whole genome shotgun (WGS) entry which is preliminary data.</text>
</comment>
<evidence type="ECO:0000259" key="4">
    <source>
        <dbReference type="PROSITE" id="PS50042"/>
    </source>
</evidence>
<dbReference type="EMBL" id="BOPB01000002">
    <property type="protein sequence ID" value="GIJ19946.1"/>
    <property type="molecule type" value="Genomic_DNA"/>
</dbReference>
<protein>
    <submittedName>
        <fullName evidence="6">Crp/Fnr family transcriptional regulator</fullName>
    </submittedName>
</protein>
<dbReference type="CDD" id="cd00092">
    <property type="entry name" value="HTH_CRP"/>
    <property type="match status" value="1"/>
</dbReference>
<feature type="domain" description="HTH crp-type" evidence="5">
    <location>
        <begin position="139"/>
        <end position="212"/>
    </location>
</feature>
<evidence type="ECO:0000256" key="2">
    <source>
        <dbReference type="ARBA" id="ARBA00023125"/>
    </source>
</evidence>
<dbReference type="Proteomes" id="UP000643165">
    <property type="component" value="Unassembled WGS sequence"/>
</dbReference>
<accession>A0ABQ4IPV7</accession>
<evidence type="ECO:0000313" key="7">
    <source>
        <dbReference type="Proteomes" id="UP000643165"/>
    </source>
</evidence>
<dbReference type="PANTHER" id="PTHR24567:SF74">
    <property type="entry name" value="HTH-TYPE TRANSCRIPTIONAL REGULATOR ARCR"/>
    <property type="match status" value="1"/>
</dbReference>
<keyword evidence="3" id="KW-0804">Transcription</keyword>
<dbReference type="InterPro" id="IPR018490">
    <property type="entry name" value="cNMP-bd_dom_sf"/>
</dbReference>
<reference evidence="6 7" key="1">
    <citation type="submission" date="2021-01" db="EMBL/GenBank/DDBJ databases">
        <title>Whole genome shotgun sequence of Verrucosispora lutea NBRC 106530.</title>
        <authorList>
            <person name="Komaki H."/>
            <person name="Tamura T."/>
        </authorList>
    </citation>
    <scope>NUCLEOTIDE SEQUENCE [LARGE SCALE GENOMIC DNA]</scope>
    <source>
        <strain evidence="6 7">NBRC 106530</strain>
    </source>
</reference>
<evidence type="ECO:0000313" key="6">
    <source>
        <dbReference type="EMBL" id="GIJ19946.1"/>
    </source>
</evidence>
<name>A0ABQ4IPV7_9ACTN</name>
<dbReference type="Gene3D" id="2.60.120.10">
    <property type="entry name" value="Jelly Rolls"/>
    <property type="match status" value="1"/>
</dbReference>
<keyword evidence="7" id="KW-1185">Reference proteome</keyword>
<keyword evidence="2" id="KW-0238">DNA-binding</keyword>
<dbReference type="PANTHER" id="PTHR24567">
    <property type="entry name" value="CRP FAMILY TRANSCRIPTIONAL REGULATORY PROTEIN"/>
    <property type="match status" value="1"/>
</dbReference>
<evidence type="ECO:0000256" key="1">
    <source>
        <dbReference type="ARBA" id="ARBA00023015"/>
    </source>
</evidence>
<evidence type="ECO:0000256" key="3">
    <source>
        <dbReference type="ARBA" id="ARBA00023163"/>
    </source>
</evidence>
<dbReference type="SMART" id="SM00100">
    <property type="entry name" value="cNMP"/>
    <property type="match status" value="1"/>
</dbReference>
<dbReference type="InterPro" id="IPR000595">
    <property type="entry name" value="cNMP-bd_dom"/>
</dbReference>
<evidence type="ECO:0000259" key="5">
    <source>
        <dbReference type="PROSITE" id="PS51063"/>
    </source>
</evidence>
<dbReference type="InterPro" id="IPR036390">
    <property type="entry name" value="WH_DNA-bd_sf"/>
</dbReference>
<keyword evidence="1" id="KW-0805">Transcription regulation</keyword>
<proteinExistence type="predicted"/>
<dbReference type="RefSeq" id="WP_203992711.1">
    <property type="nucleotide sequence ID" value="NZ_BOPB01000002.1"/>
</dbReference>
<sequence length="225" mass="25089">MTRPFLDLVASDEVKGLLALGVERRYPSRATLFHQGEPTQHVALLLSGWTKVFAESRRGDEVLLAIRGPDDILGELSAIDDRPRSATVTALVPVRARIIPEQRFLQHLQDFPRVMFAMLQHVTTRLRESDAERLRYVSTSSSGRVAALLLDLAERQGRRTPDGVVIDLPLTQQELAKAAATSREVVARTLRVLRDRGLVRTSRQRIVLVQVAVLRSLVDSVSDDA</sequence>
<dbReference type="PROSITE" id="PS51063">
    <property type="entry name" value="HTH_CRP_2"/>
    <property type="match status" value="1"/>
</dbReference>
<dbReference type="SMART" id="SM00419">
    <property type="entry name" value="HTH_CRP"/>
    <property type="match status" value="1"/>
</dbReference>
<dbReference type="Pfam" id="PF13545">
    <property type="entry name" value="HTH_Crp_2"/>
    <property type="match status" value="1"/>
</dbReference>
<dbReference type="InterPro" id="IPR012318">
    <property type="entry name" value="HTH_CRP"/>
</dbReference>